<dbReference type="InterPro" id="IPR042100">
    <property type="entry name" value="Bug_dom1"/>
</dbReference>
<name>A0A844HQ56_9RHOB</name>
<evidence type="ECO:0000256" key="1">
    <source>
        <dbReference type="ARBA" id="ARBA00006987"/>
    </source>
</evidence>
<dbReference type="PANTHER" id="PTHR42928:SF5">
    <property type="entry name" value="BLR1237 PROTEIN"/>
    <property type="match status" value="1"/>
</dbReference>
<dbReference type="EMBL" id="WMIG01000024">
    <property type="protein sequence ID" value="MTH62020.1"/>
    <property type="molecule type" value="Genomic_DNA"/>
</dbReference>
<dbReference type="PROSITE" id="PS51318">
    <property type="entry name" value="TAT"/>
    <property type="match status" value="1"/>
</dbReference>
<dbReference type="RefSeq" id="WP_155041971.1">
    <property type="nucleotide sequence ID" value="NZ_WMIG01000024.1"/>
</dbReference>
<evidence type="ECO:0000313" key="2">
    <source>
        <dbReference type="EMBL" id="MTH62020.1"/>
    </source>
</evidence>
<comment type="caution">
    <text evidence="2">The sequence shown here is derived from an EMBL/GenBank/DDBJ whole genome shotgun (WGS) entry which is preliminary data.</text>
</comment>
<dbReference type="PIRSF" id="PIRSF017082">
    <property type="entry name" value="YflP"/>
    <property type="match status" value="1"/>
</dbReference>
<organism evidence="2 3">
    <name type="scientific">Paracoccus litorisediminis</name>
    <dbReference type="NCBI Taxonomy" id="2006130"/>
    <lineage>
        <taxon>Bacteria</taxon>
        <taxon>Pseudomonadati</taxon>
        <taxon>Pseudomonadota</taxon>
        <taxon>Alphaproteobacteria</taxon>
        <taxon>Rhodobacterales</taxon>
        <taxon>Paracoccaceae</taxon>
        <taxon>Paracoccus</taxon>
    </lineage>
</organism>
<dbReference type="Proteomes" id="UP000449846">
    <property type="component" value="Unassembled WGS sequence"/>
</dbReference>
<protein>
    <recommendedName>
        <fullName evidence="4">Tripartite-type tricarboxylate transporter, receptor component TctC</fullName>
    </recommendedName>
</protein>
<keyword evidence="3" id="KW-1185">Reference proteome</keyword>
<dbReference type="CDD" id="cd07012">
    <property type="entry name" value="PBP2_Bug_TTT"/>
    <property type="match status" value="1"/>
</dbReference>
<dbReference type="InterPro" id="IPR006311">
    <property type="entry name" value="TAT_signal"/>
</dbReference>
<evidence type="ECO:0000313" key="3">
    <source>
        <dbReference type="Proteomes" id="UP000449846"/>
    </source>
</evidence>
<reference evidence="2 3" key="1">
    <citation type="submission" date="2019-11" db="EMBL/GenBank/DDBJ databases">
        <authorList>
            <person name="Dong K."/>
        </authorList>
    </citation>
    <scope>NUCLEOTIDE SEQUENCE [LARGE SCALE GENOMIC DNA]</scope>
    <source>
        <strain evidence="2 3">NBRC 112902</strain>
    </source>
</reference>
<dbReference type="PANTHER" id="PTHR42928">
    <property type="entry name" value="TRICARBOXYLATE-BINDING PROTEIN"/>
    <property type="match status" value="1"/>
</dbReference>
<dbReference type="AlphaFoldDB" id="A0A844HQ56"/>
<dbReference type="Gene3D" id="3.40.190.10">
    <property type="entry name" value="Periplasmic binding protein-like II"/>
    <property type="match status" value="1"/>
</dbReference>
<dbReference type="Gene3D" id="3.40.190.150">
    <property type="entry name" value="Bordetella uptake gene, domain 1"/>
    <property type="match status" value="1"/>
</dbReference>
<sequence length="330" mass="34026">MTISKITRRSLLAAGLSVPVVLAAPGLLRAKTYATKPVRLFVGTAAAGSNDLVARLIAPGLEAALGQPVVVENRPGGATTMAVGLVAQAEPDGHTLLVSSAAALSTYVTSVKKPPSLLDDLDHVTMICDGAFIYAVHKDVPAANTAEFVALMKERPGSVRYGATGTGGGIHLSGTLFQQQTGTSMVVIQYANAGMRLNELIANQTQLGIAGAAVLEAQIRAGALRPLFVAGGSRLQLMPDVPTSLEDGLTGLEGISNWFGLHGPKGLSPEVSVTLNTALASVLTEQRVQDGLAAAGFAVDQKGADALVSRMRMDAELTRKIADSAGIRVE</sequence>
<comment type="similarity">
    <text evidence="1">Belongs to the UPF0065 (bug) family.</text>
</comment>
<dbReference type="OrthoDB" id="9780943at2"/>
<gene>
    <name evidence="2" type="ORF">GL300_22745</name>
</gene>
<dbReference type="InterPro" id="IPR005064">
    <property type="entry name" value="BUG"/>
</dbReference>
<evidence type="ECO:0008006" key="4">
    <source>
        <dbReference type="Google" id="ProtNLM"/>
    </source>
</evidence>
<dbReference type="Pfam" id="PF03401">
    <property type="entry name" value="TctC"/>
    <property type="match status" value="1"/>
</dbReference>
<accession>A0A844HQ56</accession>
<proteinExistence type="inferred from homology"/>